<dbReference type="AlphaFoldDB" id="A0A8S1J5A9"/>
<gene>
    <name evidence="8" type="ORF">OSTQU699_LOCUS7667</name>
</gene>
<evidence type="ECO:0000256" key="4">
    <source>
        <dbReference type="PROSITE-ProRule" id="PRU00146"/>
    </source>
</evidence>
<organism evidence="8 9">
    <name type="scientific">Ostreobium quekettii</name>
    <dbReference type="NCBI Taxonomy" id="121088"/>
    <lineage>
        <taxon>Eukaryota</taxon>
        <taxon>Viridiplantae</taxon>
        <taxon>Chlorophyta</taxon>
        <taxon>core chlorophytes</taxon>
        <taxon>Ulvophyceae</taxon>
        <taxon>TCBD clade</taxon>
        <taxon>Bryopsidales</taxon>
        <taxon>Ostreobineae</taxon>
        <taxon>Ostreobiaceae</taxon>
        <taxon>Ostreobium</taxon>
    </lineage>
</organism>
<name>A0A8S1J5A9_9CHLO</name>
<dbReference type="InterPro" id="IPR019787">
    <property type="entry name" value="Znf_PHD-finger"/>
</dbReference>
<feature type="compositionally biased region" description="Basic and acidic residues" evidence="5">
    <location>
        <begin position="401"/>
        <end position="424"/>
    </location>
</feature>
<dbReference type="GO" id="GO:0008270">
    <property type="term" value="F:zinc ion binding"/>
    <property type="evidence" value="ECO:0007669"/>
    <property type="project" value="UniProtKB-KW"/>
</dbReference>
<dbReference type="InterPro" id="IPR011011">
    <property type="entry name" value="Znf_FYVE_PHD"/>
</dbReference>
<dbReference type="InterPro" id="IPR001965">
    <property type="entry name" value="Znf_PHD"/>
</dbReference>
<dbReference type="PANTHER" id="PTHR13793:SF107">
    <property type="entry name" value="BROMODOMAIN-CONTAINING PROTEIN HOMOLOG"/>
    <property type="match status" value="1"/>
</dbReference>
<evidence type="ECO:0000256" key="5">
    <source>
        <dbReference type="SAM" id="MobiDB-lite"/>
    </source>
</evidence>
<dbReference type="Gene3D" id="3.30.40.10">
    <property type="entry name" value="Zinc/RING finger domain, C3HC4 (zinc finger)"/>
    <property type="match status" value="2"/>
</dbReference>
<dbReference type="CDD" id="cd15571">
    <property type="entry name" value="ePHD"/>
    <property type="match status" value="1"/>
</dbReference>
<evidence type="ECO:0000259" key="6">
    <source>
        <dbReference type="PROSITE" id="PS50016"/>
    </source>
</evidence>
<dbReference type="PANTHER" id="PTHR13793">
    <property type="entry name" value="PHD FINGER PROTEINS"/>
    <property type="match status" value="1"/>
</dbReference>
<sequence length="730" mass="79397">MELGVLEFAPDDEIIGETLSCQSELLQQMTANRAATASLLNMLLEQLPKLKEEWKEKEGLAEEIISAVEAIKELKGIHVHKGIEAKLDGLMGAAREAVKIRSPRPSRPPRRIYDEDFKTPSFGAGRRDQYLKEEEVDECVDPLAERRMEGEAEDAVCAVCGQGHSDPPNVIVFCERCDLAVHQECYGVTDIPPGEWLCWPCKLHEEALVRDGVPQREIRPPRYELNSQVDRSKFMEGGSRAVSCALCPVKLGAFKKTTDGESWVHVVCALWHQQTSLVPENTVLAVQGLKDIPKQRWSTKCDVCGSAQGATVKCGHTNCGCSFHPLCARRAGLLLVMRPSTRAPFRPACKLYCRCHSDAHQNRQANALDAVNASLHKAKQVPVGNKLDCIRASDSMLEDGVSEREGGSVRSRDKKSVRAQRHGELPGSSPSTSQPHLALLTGESRKRALEALAAKERDHDHMSQLRYNLECVRLLADQIKRRERLKASLLGARFERLRAMEADPAKYCHGESSQALRPGPHSLGTASALAKSRVTAPRSTRSASIKKGPSGDGLPSMSEDAVSDAQTARSKQGALGARHDGRRGPKAQGRHSARPPGGNLGARVGSGEPNNRSGSIQRGKARSAQRPGHGDNSAGPSVHGGGRLGAHGMSDGPSEEHAGSQSAGGVLKKASKPGRKPDAMRLPGERYLNNEELQNLNTELRPRGYAYVSVDQIRTQGRRGREGGGAVERR</sequence>
<evidence type="ECO:0000256" key="3">
    <source>
        <dbReference type="ARBA" id="ARBA00022833"/>
    </source>
</evidence>
<dbReference type="EMBL" id="CAJHUC010001781">
    <property type="protein sequence ID" value="CAD7702310.1"/>
    <property type="molecule type" value="Genomic_DNA"/>
</dbReference>
<reference evidence="8" key="1">
    <citation type="submission" date="2020-12" db="EMBL/GenBank/DDBJ databases">
        <authorList>
            <person name="Iha C."/>
        </authorList>
    </citation>
    <scope>NUCLEOTIDE SEQUENCE</scope>
</reference>
<dbReference type="SMART" id="SM00249">
    <property type="entry name" value="PHD"/>
    <property type="match status" value="2"/>
</dbReference>
<accession>A0A8S1J5A9</accession>
<evidence type="ECO:0000256" key="2">
    <source>
        <dbReference type="ARBA" id="ARBA00022771"/>
    </source>
</evidence>
<feature type="region of interest" description="Disordered" evidence="5">
    <location>
        <begin position="400"/>
        <end position="436"/>
    </location>
</feature>
<dbReference type="InterPro" id="IPR050701">
    <property type="entry name" value="Histone_Mod_Regulator"/>
</dbReference>
<keyword evidence="1" id="KW-0479">Metal-binding</keyword>
<dbReference type="Pfam" id="PF13831">
    <property type="entry name" value="PHD_2"/>
    <property type="match status" value="1"/>
</dbReference>
<feature type="region of interest" description="Disordered" evidence="5">
    <location>
        <begin position="509"/>
        <end position="689"/>
    </location>
</feature>
<evidence type="ECO:0000313" key="9">
    <source>
        <dbReference type="Proteomes" id="UP000708148"/>
    </source>
</evidence>
<dbReference type="SUPFAM" id="SSF57903">
    <property type="entry name" value="FYVE/PHD zinc finger"/>
    <property type="match status" value="1"/>
</dbReference>
<dbReference type="Pfam" id="PF13832">
    <property type="entry name" value="zf-HC5HC2H_2"/>
    <property type="match status" value="1"/>
</dbReference>
<keyword evidence="3" id="KW-0862">Zinc</keyword>
<protein>
    <submittedName>
        <fullName evidence="8">Uncharacterized protein</fullName>
    </submittedName>
</protein>
<evidence type="ECO:0000313" key="8">
    <source>
        <dbReference type="EMBL" id="CAD7702310.1"/>
    </source>
</evidence>
<feature type="compositionally biased region" description="Basic residues" evidence="5">
    <location>
        <begin position="584"/>
        <end position="593"/>
    </location>
</feature>
<keyword evidence="2 4" id="KW-0863">Zinc-finger</keyword>
<dbReference type="PROSITE" id="PS01359">
    <property type="entry name" value="ZF_PHD_1"/>
    <property type="match status" value="1"/>
</dbReference>
<dbReference type="OrthoDB" id="20839at2759"/>
<keyword evidence="9" id="KW-1185">Reference proteome</keyword>
<evidence type="ECO:0000256" key="1">
    <source>
        <dbReference type="ARBA" id="ARBA00022723"/>
    </source>
</evidence>
<comment type="caution">
    <text evidence="8">The sequence shown here is derived from an EMBL/GenBank/DDBJ whole genome shotgun (WGS) entry which is preliminary data.</text>
</comment>
<dbReference type="PROSITE" id="PS50016">
    <property type="entry name" value="ZF_PHD_2"/>
    <property type="match status" value="1"/>
</dbReference>
<feature type="domain" description="PHD-type" evidence="7">
    <location>
        <begin position="241"/>
        <end position="357"/>
    </location>
</feature>
<dbReference type="Proteomes" id="UP000708148">
    <property type="component" value="Unassembled WGS sequence"/>
</dbReference>
<evidence type="ECO:0000259" key="7">
    <source>
        <dbReference type="PROSITE" id="PS51805"/>
    </source>
</evidence>
<proteinExistence type="predicted"/>
<dbReference type="InterPro" id="IPR013083">
    <property type="entry name" value="Znf_RING/FYVE/PHD"/>
</dbReference>
<dbReference type="InterPro" id="IPR019786">
    <property type="entry name" value="Zinc_finger_PHD-type_CS"/>
</dbReference>
<feature type="domain" description="PHD-type" evidence="6">
    <location>
        <begin position="154"/>
        <end position="204"/>
    </location>
</feature>
<dbReference type="GO" id="GO:0006357">
    <property type="term" value="P:regulation of transcription by RNA polymerase II"/>
    <property type="evidence" value="ECO:0007669"/>
    <property type="project" value="TreeGrafter"/>
</dbReference>
<dbReference type="PROSITE" id="PS51805">
    <property type="entry name" value="EPHD"/>
    <property type="match status" value="1"/>
</dbReference>
<dbReference type="CDD" id="cd15492">
    <property type="entry name" value="PHD_BRPF_JADE_like"/>
    <property type="match status" value="1"/>
</dbReference>
<dbReference type="InterPro" id="IPR034732">
    <property type="entry name" value="EPHD"/>
</dbReference>